<dbReference type="AlphaFoldDB" id="A0A1E1L4J8"/>
<gene>
    <name evidence="7" type="ORF">RCO7_08498</name>
</gene>
<dbReference type="Proteomes" id="UP000178129">
    <property type="component" value="Unassembled WGS sequence"/>
</dbReference>
<keyword evidence="8" id="KW-1185">Reference proteome</keyword>
<keyword evidence="3" id="KW-0256">Endoplasmic reticulum</keyword>
<evidence type="ECO:0000256" key="4">
    <source>
        <dbReference type="ARBA" id="ARBA00022989"/>
    </source>
</evidence>
<keyword evidence="2 6" id="KW-0812">Transmembrane</keyword>
<evidence type="ECO:0000256" key="6">
    <source>
        <dbReference type="SAM" id="Phobius"/>
    </source>
</evidence>
<dbReference type="EMBL" id="FJUW01000035">
    <property type="protein sequence ID" value="CZT05439.1"/>
    <property type="molecule type" value="Genomic_DNA"/>
</dbReference>
<dbReference type="Pfam" id="PF11779">
    <property type="entry name" value="SPT_ssu-like"/>
    <property type="match status" value="1"/>
</dbReference>
<proteinExistence type="predicted"/>
<keyword evidence="5 6" id="KW-0472">Membrane</keyword>
<feature type="transmembrane region" description="Helical" evidence="6">
    <location>
        <begin position="33"/>
        <end position="54"/>
    </location>
</feature>
<sequence length="121" mass="13844">MAMFASTFRWLQRKRYQYEVTFSLYMLTPTEKFIFNSFLFLFFSMIIIAMTLYLPQHIAFLTNRAWFYYNGDLEHATMAVQSVIESPTSKVMGEKVRESVVAAGSGVRSAGQTILGAGKEL</sequence>
<dbReference type="InterPro" id="IPR024512">
    <property type="entry name" value="Ser_palmitoyltrfase_ssu-like"/>
</dbReference>
<dbReference type="GO" id="GO:0005789">
    <property type="term" value="C:endoplasmic reticulum membrane"/>
    <property type="evidence" value="ECO:0007669"/>
    <property type="project" value="UniProtKB-SubCell"/>
</dbReference>
<evidence type="ECO:0000256" key="2">
    <source>
        <dbReference type="ARBA" id="ARBA00022692"/>
    </source>
</evidence>
<evidence type="ECO:0000256" key="5">
    <source>
        <dbReference type="ARBA" id="ARBA00023136"/>
    </source>
</evidence>
<comment type="subcellular location">
    <subcellularLocation>
        <location evidence="1">Endoplasmic reticulum membrane</location>
        <topology evidence="1">Multi-pass membrane protein</topology>
    </subcellularLocation>
</comment>
<protein>
    <submittedName>
        <fullName evidence="7">Uncharacterized protein</fullName>
    </submittedName>
</protein>
<evidence type="ECO:0000313" key="8">
    <source>
        <dbReference type="Proteomes" id="UP000178129"/>
    </source>
</evidence>
<organism evidence="7 8">
    <name type="scientific">Rhynchosporium graminicola</name>
    <dbReference type="NCBI Taxonomy" id="2792576"/>
    <lineage>
        <taxon>Eukaryota</taxon>
        <taxon>Fungi</taxon>
        <taxon>Dikarya</taxon>
        <taxon>Ascomycota</taxon>
        <taxon>Pezizomycotina</taxon>
        <taxon>Leotiomycetes</taxon>
        <taxon>Helotiales</taxon>
        <taxon>Ploettnerulaceae</taxon>
        <taxon>Rhynchosporium</taxon>
    </lineage>
</organism>
<dbReference type="STRING" id="914237.A0A1E1L4J8"/>
<evidence type="ECO:0000313" key="7">
    <source>
        <dbReference type="EMBL" id="CZT05439.1"/>
    </source>
</evidence>
<accession>A0A1E1L4J8</accession>
<keyword evidence="4 6" id="KW-1133">Transmembrane helix</keyword>
<name>A0A1E1L4J8_9HELO</name>
<reference evidence="8" key="1">
    <citation type="submission" date="2016-03" db="EMBL/GenBank/DDBJ databases">
        <authorList>
            <person name="Ploux O."/>
        </authorList>
    </citation>
    <scope>NUCLEOTIDE SEQUENCE [LARGE SCALE GENOMIC DNA]</scope>
    <source>
        <strain evidence="8">UK7</strain>
    </source>
</reference>
<evidence type="ECO:0000256" key="1">
    <source>
        <dbReference type="ARBA" id="ARBA00004477"/>
    </source>
</evidence>
<dbReference type="InParanoid" id="A0A1E1L4J8"/>
<comment type="caution">
    <text evidence="7">The sequence shown here is derived from an EMBL/GenBank/DDBJ whole genome shotgun (WGS) entry which is preliminary data.</text>
</comment>
<evidence type="ECO:0000256" key="3">
    <source>
        <dbReference type="ARBA" id="ARBA00022824"/>
    </source>
</evidence>